<name>A0ABV3Y6I5_9ACTN</name>
<feature type="non-terminal residue" evidence="1">
    <location>
        <position position="86"/>
    </location>
</feature>
<evidence type="ECO:0000313" key="1">
    <source>
        <dbReference type="EMBL" id="MEX6431172.1"/>
    </source>
</evidence>
<proteinExistence type="predicted"/>
<protein>
    <submittedName>
        <fullName evidence="1">IS4 family transposase</fullName>
    </submittedName>
</protein>
<evidence type="ECO:0000313" key="2">
    <source>
        <dbReference type="Proteomes" id="UP001560267"/>
    </source>
</evidence>
<dbReference type="EMBL" id="JBFSHR010000374">
    <property type="protein sequence ID" value="MEX6431172.1"/>
    <property type="molecule type" value="Genomic_DNA"/>
</dbReference>
<gene>
    <name evidence="1" type="ORF">AB6A68_15320</name>
</gene>
<comment type="caution">
    <text evidence="1">The sequence shown here is derived from an EMBL/GenBank/DDBJ whole genome shotgun (WGS) entry which is preliminary data.</text>
</comment>
<dbReference type="Proteomes" id="UP001560267">
    <property type="component" value="Unassembled WGS sequence"/>
</dbReference>
<keyword evidence="2" id="KW-1185">Reference proteome</keyword>
<sequence>QATSTGADLLFRVKSTLSPCHEQTLADGSWIASIKPTSGTGRGGREPHRVRVIDYTIDGDGQYRLITTLLDPLIAPAKELAKLYSE</sequence>
<feature type="non-terminal residue" evidence="1">
    <location>
        <position position="1"/>
    </location>
</feature>
<accession>A0ABV3Y6I5</accession>
<organism evidence="1 2">
    <name type="scientific">Ferrimicrobium acidiphilum</name>
    <dbReference type="NCBI Taxonomy" id="121039"/>
    <lineage>
        <taxon>Bacteria</taxon>
        <taxon>Bacillati</taxon>
        <taxon>Actinomycetota</taxon>
        <taxon>Acidimicrobiia</taxon>
        <taxon>Acidimicrobiales</taxon>
        <taxon>Acidimicrobiaceae</taxon>
        <taxon>Ferrimicrobium</taxon>
    </lineage>
</organism>
<reference evidence="1 2" key="1">
    <citation type="submission" date="2024-07" db="EMBL/GenBank/DDBJ databases">
        <title>Draft Genome Sequence of Ferrimicrobium acidiphilum Strain YE2023, Isolated from a Pulp of Bioleach Reactor.</title>
        <authorList>
            <person name="Elkina Y.A."/>
            <person name="Bulaeva A.G."/>
            <person name="Beletsky A.V."/>
            <person name="Mardanov A.V."/>
        </authorList>
    </citation>
    <scope>NUCLEOTIDE SEQUENCE [LARGE SCALE GENOMIC DNA]</scope>
    <source>
        <strain evidence="1 2">YE2023</strain>
    </source>
</reference>